<dbReference type="Proteomes" id="UP000789595">
    <property type="component" value="Unassembled WGS sequence"/>
</dbReference>
<organism evidence="2 3">
    <name type="scientific">Pelagomonas calceolata</name>
    <dbReference type="NCBI Taxonomy" id="35677"/>
    <lineage>
        <taxon>Eukaryota</taxon>
        <taxon>Sar</taxon>
        <taxon>Stramenopiles</taxon>
        <taxon>Ochrophyta</taxon>
        <taxon>Pelagophyceae</taxon>
        <taxon>Pelagomonadales</taxon>
        <taxon>Pelagomonadaceae</taxon>
        <taxon>Pelagomonas</taxon>
    </lineage>
</organism>
<feature type="compositionally biased region" description="Basic and acidic residues" evidence="1">
    <location>
        <begin position="73"/>
        <end position="87"/>
    </location>
</feature>
<protein>
    <submittedName>
        <fullName evidence="2">Uncharacterized protein</fullName>
    </submittedName>
</protein>
<feature type="compositionally biased region" description="Pro residues" evidence="1">
    <location>
        <begin position="90"/>
        <end position="99"/>
    </location>
</feature>
<keyword evidence="3" id="KW-1185">Reference proteome</keyword>
<feature type="compositionally biased region" description="Pro residues" evidence="1">
    <location>
        <begin position="118"/>
        <end position="132"/>
    </location>
</feature>
<feature type="compositionally biased region" description="Low complexity" evidence="1">
    <location>
        <begin position="10"/>
        <end position="57"/>
    </location>
</feature>
<proteinExistence type="predicted"/>
<evidence type="ECO:0000313" key="3">
    <source>
        <dbReference type="Proteomes" id="UP000789595"/>
    </source>
</evidence>
<feature type="compositionally biased region" description="Low complexity" evidence="1">
    <location>
        <begin position="107"/>
        <end position="117"/>
    </location>
</feature>
<comment type="caution">
    <text evidence="2">The sequence shown here is derived from an EMBL/GenBank/DDBJ whole genome shotgun (WGS) entry which is preliminary data.</text>
</comment>
<reference evidence="2" key="1">
    <citation type="submission" date="2021-11" db="EMBL/GenBank/DDBJ databases">
        <authorList>
            <consortium name="Genoscope - CEA"/>
            <person name="William W."/>
        </authorList>
    </citation>
    <scope>NUCLEOTIDE SEQUENCE</scope>
</reference>
<evidence type="ECO:0000313" key="2">
    <source>
        <dbReference type="EMBL" id="CAH0367168.1"/>
    </source>
</evidence>
<dbReference type="AlphaFoldDB" id="A0A8J2S945"/>
<name>A0A8J2S945_9STRA</name>
<accession>A0A8J2S945</accession>
<evidence type="ECO:0000256" key="1">
    <source>
        <dbReference type="SAM" id="MobiDB-lite"/>
    </source>
</evidence>
<sequence length="307" mass="32476">MTEESKGEAAEAALEAANRAAAKSAAPSKAPAPATATAPTRKKPAGAPAPAASARARPASDAHAVDAQAMEAKFQELLRGRRGDALRHVPTPPTSPPPGTRRRRRAPPASESAARAPLAPPAAGPAAPPPPAEAAAALTPLSALRLLSVCDSESGEGLFERVWRWPEGADPKGIGNLVRSFFLVARQLDHGMISRVVFEAPEDEAALVPHAGIGEAMEMLCTRNERVVVAVFHESRGAFADEDDEEAREVHVAMRQLVEQARELWSPDVSRADFKTTVDRLCARIVGLPPPPPDPRQPSPPPRPKSM</sequence>
<feature type="compositionally biased region" description="Pro residues" evidence="1">
    <location>
        <begin position="288"/>
        <end position="307"/>
    </location>
</feature>
<gene>
    <name evidence="2" type="ORF">PECAL_2P01770</name>
</gene>
<feature type="region of interest" description="Disordered" evidence="1">
    <location>
        <begin position="285"/>
        <end position="307"/>
    </location>
</feature>
<dbReference type="EMBL" id="CAKKNE010000002">
    <property type="protein sequence ID" value="CAH0367168.1"/>
    <property type="molecule type" value="Genomic_DNA"/>
</dbReference>
<dbReference type="OrthoDB" id="78297at2759"/>
<feature type="region of interest" description="Disordered" evidence="1">
    <location>
        <begin position="1"/>
        <end position="133"/>
    </location>
</feature>